<comment type="caution">
    <text evidence="2">The sequence shown here is derived from an EMBL/GenBank/DDBJ whole genome shotgun (WGS) entry which is preliminary data.</text>
</comment>
<name>A0A150GEY3_GONPE</name>
<dbReference type="AlphaFoldDB" id="A0A150GEY3"/>
<dbReference type="EMBL" id="LSYV01000031">
    <property type="protein sequence ID" value="KXZ48135.1"/>
    <property type="molecule type" value="Genomic_DNA"/>
</dbReference>
<gene>
    <name evidence="2" type="ORF">GPECTOR_30g231</name>
</gene>
<evidence type="ECO:0000313" key="2">
    <source>
        <dbReference type="EMBL" id="KXZ48135.1"/>
    </source>
</evidence>
<organism evidence="2 3">
    <name type="scientific">Gonium pectorale</name>
    <name type="common">Green alga</name>
    <dbReference type="NCBI Taxonomy" id="33097"/>
    <lineage>
        <taxon>Eukaryota</taxon>
        <taxon>Viridiplantae</taxon>
        <taxon>Chlorophyta</taxon>
        <taxon>core chlorophytes</taxon>
        <taxon>Chlorophyceae</taxon>
        <taxon>CS clade</taxon>
        <taxon>Chlamydomonadales</taxon>
        <taxon>Volvocaceae</taxon>
        <taxon>Gonium</taxon>
    </lineage>
</organism>
<dbReference type="Proteomes" id="UP000075714">
    <property type="component" value="Unassembled WGS sequence"/>
</dbReference>
<evidence type="ECO:0000313" key="3">
    <source>
        <dbReference type="Proteomes" id="UP000075714"/>
    </source>
</evidence>
<proteinExistence type="predicted"/>
<keyword evidence="3" id="KW-1185">Reference proteome</keyword>
<protein>
    <submittedName>
        <fullName evidence="2">Uncharacterized protein</fullName>
    </submittedName>
</protein>
<accession>A0A150GEY3</accession>
<sequence length="131" mass="13820">MGPEEMAQAYGNTAKLYGESYGEPFHDSYTIWLPSDVTYPLAAPDSPLGSFLHVCAALVSIAHFLEAPAEDGGAGAGGARLPRACRRDKPGFSPTDPQRTLTGGAAGYLDGLELIMEPPSPFALPEPQPQM</sequence>
<feature type="region of interest" description="Disordered" evidence="1">
    <location>
        <begin position="71"/>
        <end position="103"/>
    </location>
</feature>
<reference evidence="3" key="1">
    <citation type="journal article" date="2016" name="Nat. Commun.">
        <title>The Gonium pectorale genome demonstrates co-option of cell cycle regulation during the evolution of multicellularity.</title>
        <authorList>
            <person name="Hanschen E.R."/>
            <person name="Marriage T.N."/>
            <person name="Ferris P.J."/>
            <person name="Hamaji T."/>
            <person name="Toyoda A."/>
            <person name="Fujiyama A."/>
            <person name="Neme R."/>
            <person name="Noguchi H."/>
            <person name="Minakuchi Y."/>
            <person name="Suzuki M."/>
            <person name="Kawai-Toyooka H."/>
            <person name="Smith D.R."/>
            <person name="Sparks H."/>
            <person name="Anderson J."/>
            <person name="Bakaric R."/>
            <person name="Luria V."/>
            <person name="Karger A."/>
            <person name="Kirschner M.W."/>
            <person name="Durand P.M."/>
            <person name="Michod R.E."/>
            <person name="Nozaki H."/>
            <person name="Olson B.J."/>
        </authorList>
    </citation>
    <scope>NUCLEOTIDE SEQUENCE [LARGE SCALE GENOMIC DNA]</scope>
    <source>
        <strain evidence="3">NIES-2863</strain>
    </source>
</reference>
<evidence type="ECO:0000256" key="1">
    <source>
        <dbReference type="SAM" id="MobiDB-lite"/>
    </source>
</evidence>